<reference evidence="4" key="1">
    <citation type="submission" date="2022-01" db="EMBL/GenBank/DDBJ databases">
        <authorList>
            <person name="Braso-Vives M."/>
        </authorList>
    </citation>
    <scope>NUCLEOTIDE SEQUENCE</scope>
</reference>
<feature type="domain" description="AMP-dependent synthetase/ligase" evidence="3">
    <location>
        <begin position="36"/>
        <end position="429"/>
    </location>
</feature>
<dbReference type="Gene3D" id="3.40.50.12780">
    <property type="entry name" value="N-terminal domain of ligase-like"/>
    <property type="match status" value="1"/>
</dbReference>
<gene>
    <name evidence="4" type="primary">ACSF2</name>
    <name evidence="4" type="ORF">BLAG_LOCUS21625</name>
</gene>
<sequence>MGADFIQSFSAKMETSYYRRPADQPFLDDTFGQLLDQAAVRWPDREAYVFRPAGRRVTFAELKEQVDQLATGLLALGTKRGDKIGWIVDNRLEWVLLYFAVAKVGAISVPLENMFDWSSEVAVYMINKVQLKTLVLQDSDDGDVYSKNPLQSLVEIAPELETCQPDRLKNPKLPFLETVIAISERKYSGCYRFDDVQQMGGDEEYRRLENMQAELSSKDPGLLFCTSGSTGTPKFVQHCSYALVNSCGEFFRMTGIDKQPTCLFPSPAESGFWDVHQPIVFGNKMVFPSPGKATVIDLLSTIQEERCGAVAALLVIKQFHELLHHPQLKDYDLSSLKMIHVGGNVVHESLVQLSAQLLPKVKILNLYAMTEVICVSTVTPGMTLEAASTTVGKIFPEIEVKLVDKSGDTVPLGQDGEVWVKGYSVFQGYCADEDTNRNILSADGWCNTGDIGRLGKDGLLRIVGRSKDVILKDDENVYPVLLERVFYEMCDKIRIVKAIGVPHESLVEEICICIILKDGETTTEEEMREMASNFGLTGAFEPGYYLFMDDFPMTKSERKIDLRALKQKAIRELGLSTEET</sequence>
<dbReference type="Gene3D" id="3.30.300.30">
    <property type="match status" value="1"/>
</dbReference>
<comment type="similarity">
    <text evidence="1">Belongs to the ATP-dependent AMP-binding enzyme family.</text>
</comment>
<dbReference type="InterPro" id="IPR045851">
    <property type="entry name" value="AMP-bd_C_sf"/>
</dbReference>
<name>A0A8K0A6P2_BRALA</name>
<evidence type="ECO:0000313" key="5">
    <source>
        <dbReference type="Proteomes" id="UP000838412"/>
    </source>
</evidence>
<dbReference type="PANTHER" id="PTHR42814">
    <property type="entry name" value="AMP-BINDING DOMAIN-CONTAINING PROTEIN"/>
    <property type="match status" value="1"/>
</dbReference>
<dbReference type="Pfam" id="PF00501">
    <property type="entry name" value="AMP-binding"/>
    <property type="match status" value="1"/>
</dbReference>
<keyword evidence="2" id="KW-0443">Lipid metabolism</keyword>
<evidence type="ECO:0000259" key="3">
    <source>
        <dbReference type="Pfam" id="PF00501"/>
    </source>
</evidence>
<dbReference type="SUPFAM" id="SSF56801">
    <property type="entry name" value="Acetyl-CoA synthetase-like"/>
    <property type="match status" value="1"/>
</dbReference>
<dbReference type="OrthoDB" id="10253869at2759"/>
<dbReference type="InterPro" id="IPR000873">
    <property type="entry name" value="AMP-dep_synth/lig_dom"/>
</dbReference>
<evidence type="ECO:0000256" key="2">
    <source>
        <dbReference type="ARBA" id="ARBA00023098"/>
    </source>
</evidence>
<dbReference type="GO" id="GO:0006629">
    <property type="term" value="P:lipid metabolic process"/>
    <property type="evidence" value="ECO:0007669"/>
    <property type="project" value="UniProtKB-KW"/>
</dbReference>
<dbReference type="AlphaFoldDB" id="A0A8K0A6P2"/>
<organism evidence="4 5">
    <name type="scientific">Branchiostoma lanceolatum</name>
    <name type="common">Common lancelet</name>
    <name type="synonym">Amphioxus lanceolatum</name>
    <dbReference type="NCBI Taxonomy" id="7740"/>
    <lineage>
        <taxon>Eukaryota</taxon>
        <taxon>Metazoa</taxon>
        <taxon>Chordata</taxon>
        <taxon>Cephalochordata</taxon>
        <taxon>Leptocardii</taxon>
        <taxon>Amphioxiformes</taxon>
        <taxon>Branchiostomatidae</taxon>
        <taxon>Branchiostoma</taxon>
    </lineage>
</organism>
<dbReference type="PANTHER" id="PTHR42814:SF3">
    <property type="entry name" value="BETA-N-ACETYLHEXOSAMINIDASE"/>
    <property type="match status" value="1"/>
</dbReference>
<dbReference type="InterPro" id="IPR042099">
    <property type="entry name" value="ANL_N_sf"/>
</dbReference>
<dbReference type="Proteomes" id="UP000838412">
    <property type="component" value="Chromosome 7"/>
</dbReference>
<dbReference type="EMBL" id="OV696692">
    <property type="protein sequence ID" value="CAH1268814.1"/>
    <property type="molecule type" value="Genomic_DNA"/>
</dbReference>
<evidence type="ECO:0000313" key="4">
    <source>
        <dbReference type="EMBL" id="CAH1268814.1"/>
    </source>
</evidence>
<evidence type="ECO:0000256" key="1">
    <source>
        <dbReference type="ARBA" id="ARBA00006432"/>
    </source>
</evidence>
<proteinExistence type="inferred from homology"/>
<keyword evidence="5" id="KW-1185">Reference proteome</keyword>
<dbReference type="InterPro" id="IPR020845">
    <property type="entry name" value="AMP-binding_CS"/>
</dbReference>
<dbReference type="PROSITE" id="PS00455">
    <property type="entry name" value="AMP_BINDING"/>
    <property type="match status" value="1"/>
</dbReference>
<protein>
    <submittedName>
        <fullName evidence="4">ACSF2 protein</fullName>
    </submittedName>
</protein>
<accession>A0A8K0A6P2</accession>